<gene>
    <name evidence="1" type="ORF">CTI12_AA303520</name>
</gene>
<dbReference type="EMBL" id="PKPP01003602">
    <property type="protein sequence ID" value="PWA68602.1"/>
    <property type="molecule type" value="Genomic_DNA"/>
</dbReference>
<proteinExistence type="predicted"/>
<evidence type="ECO:0000313" key="1">
    <source>
        <dbReference type="EMBL" id="PWA68602.1"/>
    </source>
</evidence>
<reference evidence="1 2" key="1">
    <citation type="journal article" date="2018" name="Mol. Plant">
        <title>The genome of Artemisia annua provides insight into the evolution of Asteraceae family and artemisinin biosynthesis.</title>
        <authorList>
            <person name="Shen Q."/>
            <person name="Zhang L."/>
            <person name="Liao Z."/>
            <person name="Wang S."/>
            <person name="Yan T."/>
            <person name="Shi P."/>
            <person name="Liu M."/>
            <person name="Fu X."/>
            <person name="Pan Q."/>
            <person name="Wang Y."/>
            <person name="Lv Z."/>
            <person name="Lu X."/>
            <person name="Zhang F."/>
            <person name="Jiang W."/>
            <person name="Ma Y."/>
            <person name="Chen M."/>
            <person name="Hao X."/>
            <person name="Li L."/>
            <person name="Tang Y."/>
            <person name="Lv G."/>
            <person name="Zhou Y."/>
            <person name="Sun X."/>
            <person name="Brodelius P.E."/>
            <person name="Rose J.K.C."/>
            <person name="Tang K."/>
        </authorList>
    </citation>
    <scope>NUCLEOTIDE SEQUENCE [LARGE SCALE GENOMIC DNA]</scope>
    <source>
        <strain evidence="2">cv. Huhao1</strain>
        <tissue evidence="1">Leaf</tissue>
    </source>
</reference>
<dbReference type="STRING" id="35608.A0A2U1N518"/>
<comment type="caution">
    <text evidence="1">The sequence shown here is derived from an EMBL/GenBank/DDBJ whole genome shotgun (WGS) entry which is preliminary data.</text>
</comment>
<evidence type="ECO:0000313" key="2">
    <source>
        <dbReference type="Proteomes" id="UP000245207"/>
    </source>
</evidence>
<protein>
    <submittedName>
        <fullName evidence="1">Uncharacterized protein</fullName>
    </submittedName>
</protein>
<dbReference type="Proteomes" id="UP000245207">
    <property type="component" value="Unassembled WGS sequence"/>
</dbReference>
<accession>A0A2U1N518</accession>
<organism evidence="1 2">
    <name type="scientific">Artemisia annua</name>
    <name type="common">Sweet wormwood</name>
    <dbReference type="NCBI Taxonomy" id="35608"/>
    <lineage>
        <taxon>Eukaryota</taxon>
        <taxon>Viridiplantae</taxon>
        <taxon>Streptophyta</taxon>
        <taxon>Embryophyta</taxon>
        <taxon>Tracheophyta</taxon>
        <taxon>Spermatophyta</taxon>
        <taxon>Magnoliopsida</taxon>
        <taxon>eudicotyledons</taxon>
        <taxon>Gunneridae</taxon>
        <taxon>Pentapetalae</taxon>
        <taxon>asterids</taxon>
        <taxon>campanulids</taxon>
        <taxon>Asterales</taxon>
        <taxon>Asteraceae</taxon>
        <taxon>Asteroideae</taxon>
        <taxon>Anthemideae</taxon>
        <taxon>Artemisiinae</taxon>
        <taxon>Artemisia</taxon>
    </lineage>
</organism>
<keyword evidence="2" id="KW-1185">Reference proteome</keyword>
<dbReference type="AlphaFoldDB" id="A0A2U1N518"/>
<name>A0A2U1N518_ARTAN</name>
<sequence>MQNNNSYRDSVVEINCLIHVRSPISSPATIIESSRVFPFDHSLRNTYEEQKIIESEFSHLLKVAKKSPGIYDSYGENITLSAQCFNDLGDETRCFFLWAGKAVVLMEQLYARAT</sequence>